<proteinExistence type="predicted"/>
<evidence type="ECO:0000313" key="2">
    <source>
        <dbReference type="Proteomes" id="UP000805614"/>
    </source>
</evidence>
<dbReference type="EMBL" id="JABVEC010000009">
    <property type="protein sequence ID" value="MBC6466606.1"/>
    <property type="molecule type" value="Genomic_DNA"/>
</dbReference>
<dbReference type="PANTHER" id="PTHR47271">
    <property type="entry name" value="ARGININE DEIMINASE"/>
    <property type="match status" value="1"/>
</dbReference>
<keyword evidence="2" id="KW-1185">Reference proteome</keyword>
<evidence type="ECO:0000313" key="1">
    <source>
        <dbReference type="EMBL" id="MBC6466606.1"/>
    </source>
</evidence>
<dbReference type="SUPFAM" id="SSF55909">
    <property type="entry name" value="Pentein"/>
    <property type="match status" value="1"/>
</dbReference>
<dbReference type="Proteomes" id="UP000805614">
    <property type="component" value="Unassembled WGS sequence"/>
</dbReference>
<accession>A0ABR7LP26</accession>
<sequence>MVQVEAEWHRLTSVALVRPTHFRLTEPANETQRRFYGTDSAPKFDKLLAQHDAVRRALLAEGVEIVEIPALPDAPLQFNVRDVGAVIGSRFFLGRMGRRIRTPEPAWLATCLEVAASAPESGVFEGGDVTVTPDRVFVGLGERTSLSGCASLTPDSRQIVPIRLAPGVLHLDVALNLLGPSLGVVHHPALVDAAPAGFTWIDITEDEFLEQAANVLLLGPDRVMMDSRHVRLQRILTDHGFTCVPVELDEITKVGGGVRCMTLPLTRRPL</sequence>
<comment type="caution">
    <text evidence="1">The sequence shown here is derived from an EMBL/GenBank/DDBJ whole genome shotgun (WGS) entry which is preliminary data.</text>
</comment>
<gene>
    <name evidence="1" type="ORF">HKK74_13985</name>
</gene>
<evidence type="ECO:0008006" key="3">
    <source>
        <dbReference type="Google" id="ProtNLM"/>
    </source>
</evidence>
<protein>
    <recommendedName>
        <fullName evidence="3">Amidinotransferase</fullName>
    </recommendedName>
</protein>
<dbReference type="PANTHER" id="PTHR47271:SF2">
    <property type="entry name" value="ARGININE DEIMINASE"/>
    <property type="match status" value="1"/>
</dbReference>
<dbReference type="Pfam" id="PF19420">
    <property type="entry name" value="DDAH_eukar"/>
    <property type="match status" value="1"/>
</dbReference>
<dbReference type="Gene3D" id="3.75.10.10">
    <property type="entry name" value="L-arginine/glycine Amidinotransferase, Chain A"/>
    <property type="match status" value="1"/>
</dbReference>
<organism evidence="1 2">
    <name type="scientific">Actinomadura alba</name>
    <dbReference type="NCBI Taxonomy" id="406431"/>
    <lineage>
        <taxon>Bacteria</taxon>
        <taxon>Bacillati</taxon>
        <taxon>Actinomycetota</taxon>
        <taxon>Actinomycetes</taxon>
        <taxon>Streptosporangiales</taxon>
        <taxon>Thermomonosporaceae</taxon>
        <taxon>Actinomadura</taxon>
    </lineage>
</organism>
<dbReference type="RefSeq" id="WP_222722253.1">
    <property type="nucleotide sequence ID" value="NZ_BAAAOK010000013.1"/>
</dbReference>
<name>A0ABR7LP26_9ACTN</name>
<reference evidence="1 2" key="1">
    <citation type="submission" date="2020-06" db="EMBL/GenBank/DDBJ databases">
        <title>Actinomadura xiongansis sp. nov., isolated from soil of Baiyangdian.</title>
        <authorList>
            <person name="Zhang X."/>
        </authorList>
    </citation>
    <scope>NUCLEOTIDE SEQUENCE [LARGE SCALE GENOMIC DNA]</scope>
    <source>
        <strain evidence="1 2">HBUM206468</strain>
    </source>
</reference>